<feature type="domain" description="UspA" evidence="2">
    <location>
        <begin position="6"/>
        <end position="157"/>
    </location>
</feature>
<name>A0A7C9UUU5_9PROT</name>
<dbReference type="PANTHER" id="PTHR46268:SF6">
    <property type="entry name" value="UNIVERSAL STRESS PROTEIN UP12"/>
    <property type="match status" value="1"/>
</dbReference>
<sequence>MTPPPFRRILVAVDASPLSQAATDLACRLSKRWQAPVDAVFVEDINIVRLVAHPFVHTISLAAARRQSADDTLIGKALELQAIAARRALDAALATTGGHGTFTVRRGRVEAEVLEAGQGCDLLCLGWSGRPDSRARRSRLGSVARAVSRSAAASVLLLQNPVTGPLFLWWDGFPPALEMAAALAAREGATVQVVVPAHDRIDGTRRGVEAVSALQELGVTAALHAVGRPAALPGTLPADALLLLSAEAEIVLDDLPCSALLVR</sequence>
<keyword evidence="4" id="KW-1185">Reference proteome</keyword>
<evidence type="ECO:0000256" key="1">
    <source>
        <dbReference type="ARBA" id="ARBA00008791"/>
    </source>
</evidence>
<dbReference type="InterPro" id="IPR006016">
    <property type="entry name" value="UspA"/>
</dbReference>
<dbReference type="Pfam" id="PF00582">
    <property type="entry name" value="Usp"/>
    <property type="match status" value="1"/>
</dbReference>
<comment type="caution">
    <text evidence="3">The sequence shown here is derived from an EMBL/GenBank/DDBJ whole genome shotgun (WGS) entry which is preliminary data.</text>
</comment>
<dbReference type="PANTHER" id="PTHR46268">
    <property type="entry name" value="STRESS RESPONSE PROTEIN NHAX"/>
    <property type="match status" value="1"/>
</dbReference>
<proteinExistence type="inferred from homology"/>
<reference evidence="3 4" key="1">
    <citation type="submission" date="2020-02" db="EMBL/GenBank/DDBJ databases">
        <authorList>
            <person name="Dziuba M."/>
            <person name="Kuznetsov B."/>
            <person name="Mardanov A."/>
            <person name="Ravin N."/>
            <person name="Grouzdev D."/>
        </authorList>
    </citation>
    <scope>NUCLEOTIDE SEQUENCE [LARGE SCALE GENOMIC DNA]</scope>
    <source>
        <strain evidence="3 4">SpK</strain>
    </source>
</reference>
<organism evidence="3 4">
    <name type="scientific">Magnetospirillum aberrantis SpK</name>
    <dbReference type="NCBI Taxonomy" id="908842"/>
    <lineage>
        <taxon>Bacteria</taxon>
        <taxon>Pseudomonadati</taxon>
        <taxon>Pseudomonadota</taxon>
        <taxon>Alphaproteobacteria</taxon>
        <taxon>Rhodospirillales</taxon>
        <taxon>Rhodospirillaceae</taxon>
        <taxon>Magnetospirillum</taxon>
    </lineage>
</organism>
<dbReference type="AlphaFoldDB" id="A0A7C9UUU5"/>
<comment type="similarity">
    <text evidence="1">Belongs to the universal stress protein A family.</text>
</comment>
<dbReference type="InterPro" id="IPR006015">
    <property type="entry name" value="Universal_stress_UspA"/>
</dbReference>
<dbReference type="PRINTS" id="PR01438">
    <property type="entry name" value="UNVRSLSTRESS"/>
</dbReference>
<dbReference type="Gene3D" id="3.40.50.12370">
    <property type="match status" value="1"/>
</dbReference>
<protein>
    <submittedName>
        <fullName evidence="3">Universal stress protein</fullName>
    </submittedName>
</protein>
<dbReference type="EMBL" id="JAAIYP010000039">
    <property type="protein sequence ID" value="NFV81147.1"/>
    <property type="molecule type" value="Genomic_DNA"/>
</dbReference>
<dbReference type="SUPFAM" id="SSF52402">
    <property type="entry name" value="Adenine nucleotide alpha hydrolases-like"/>
    <property type="match status" value="1"/>
</dbReference>
<evidence type="ECO:0000313" key="3">
    <source>
        <dbReference type="EMBL" id="NFV81147.1"/>
    </source>
</evidence>
<dbReference type="Proteomes" id="UP000480684">
    <property type="component" value="Unassembled WGS sequence"/>
</dbReference>
<gene>
    <name evidence="3" type="ORF">G4223_13595</name>
</gene>
<dbReference type="RefSeq" id="WP_163680739.1">
    <property type="nucleotide sequence ID" value="NZ_JAAIYP010000039.1"/>
</dbReference>
<evidence type="ECO:0000259" key="2">
    <source>
        <dbReference type="Pfam" id="PF00582"/>
    </source>
</evidence>
<accession>A0A7C9UUU5</accession>
<evidence type="ECO:0000313" key="4">
    <source>
        <dbReference type="Proteomes" id="UP000480684"/>
    </source>
</evidence>